<evidence type="ECO:0000256" key="5">
    <source>
        <dbReference type="ARBA" id="ARBA00022989"/>
    </source>
</evidence>
<reference evidence="9 10" key="1">
    <citation type="journal article" date="2008" name="Nature">
        <title>The Trichoplax genome and the nature of placozoans.</title>
        <authorList>
            <person name="Srivastava M."/>
            <person name="Begovic E."/>
            <person name="Chapman J."/>
            <person name="Putnam N.H."/>
            <person name="Hellsten U."/>
            <person name="Kawashima T."/>
            <person name="Kuo A."/>
            <person name="Mitros T."/>
            <person name="Salamov A."/>
            <person name="Carpenter M.L."/>
            <person name="Signorovitch A.Y."/>
            <person name="Moreno M.A."/>
            <person name="Kamm K."/>
            <person name="Grimwood J."/>
            <person name="Schmutz J."/>
            <person name="Shapiro H."/>
            <person name="Grigoriev I.V."/>
            <person name="Buss L.W."/>
            <person name="Schierwater B."/>
            <person name="Dellaporta S.L."/>
            <person name="Rokhsar D.S."/>
        </authorList>
    </citation>
    <scope>NUCLEOTIDE SEQUENCE [LARGE SCALE GENOMIC DNA]</scope>
    <source>
        <strain evidence="9 10">Grell-BS-1999</strain>
    </source>
</reference>
<dbReference type="InterPro" id="IPR000276">
    <property type="entry name" value="GPCR_Rhodpsn"/>
</dbReference>
<dbReference type="PANTHER" id="PTHR24372">
    <property type="entry name" value="GLYCOPROTEIN HORMONE RECEPTOR"/>
    <property type="match status" value="1"/>
</dbReference>
<feature type="transmembrane region" description="Helical" evidence="7">
    <location>
        <begin position="274"/>
        <end position="298"/>
    </location>
</feature>
<evidence type="ECO:0000256" key="1">
    <source>
        <dbReference type="ARBA" id="ARBA00004370"/>
    </source>
</evidence>
<organism evidence="9 10">
    <name type="scientific">Trichoplax adhaerens</name>
    <name type="common">Trichoplax reptans</name>
    <dbReference type="NCBI Taxonomy" id="10228"/>
    <lineage>
        <taxon>Eukaryota</taxon>
        <taxon>Metazoa</taxon>
        <taxon>Placozoa</taxon>
        <taxon>Uniplacotomia</taxon>
        <taxon>Trichoplacea</taxon>
        <taxon>Trichoplacidae</taxon>
        <taxon>Trichoplax</taxon>
    </lineage>
</organism>
<dbReference type="GeneID" id="6757431"/>
<dbReference type="PANTHER" id="PTHR24372:SF77">
    <property type="entry name" value="G-PROTEIN COUPLED RECEPTORS FAMILY 1 PROFILE DOMAIN-CONTAINING PROTEIN"/>
    <property type="match status" value="1"/>
</dbReference>
<comment type="subcellular location">
    <subcellularLocation>
        <location evidence="1">Membrane</location>
    </subcellularLocation>
</comment>
<keyword evidence="3 7" id="KW-0812">Transmembrane</keyword>
<dbReference type="AlphaFoldDB" id="B3S7T0"/>
<evidence type="ECO:0000256" key="6">
    <source>
        <dbReference type="ARBA" id="ARBA00023136"/>
    </source>
</evidence>
<feature type="transmembrane region" description="Helical" evidence="7">
    <location>
        <begin position="82"/>
        <end position="104"/>
    </location>
</feature>
<dbReference type="HOGENOM" id="CLU_068139_0_0_1"/>
<evidence type="ECO:0000259" key="8">
    <source>
        <dbReference type="PROSITE" id="PS50262"/>
    </source>
</evidence>
<dbReference type="InterPro" id="IPR017452">
    <property type="entry name" value="GPCR_Rhodpsn_7TM"/>
</dbReference>
<dbReference type="GO" id="GO:0005886">
    <property type="term" value="C:plasma membrane"/>
    <property type="evidence" value="ECO:0000318"/>
    <property type="project" value="GO_Central"/>
</dbReference>
<dbReference type="GO" id="GO:0007189">
    <property type="term" value="P:adenylate cyclase-activating G protein-coupled receptor signaling pathway"/>
    <property type="evidence" value="ECO:0000318"/>
    <property type="project" value="GO_Central"/>
</dbReference>
<dbReference type="EMBL" id="DS985254">
    <property type="protein sequence ID" value="EDV21344.1"/>
    <property type="molecule type" value="Genomic_DNA"/>
</dbReference>
<protein>
    <recommendedName>
        <fullName evidence="8">G-protein coupled receptors family 1 profile domain-containing protein</fullName>
    </recommendedName>
</protein>
<keyword evidence="5 7" id="KW-1133">Transmembrane helix</keyword>
<dbReference type="PRINTS" id="PR00237">
    <property type="entry name" value="GPCRRHODOPSN"/>
</dbReference>
<feature type="transmembrane region" description="Helical" evidence="7">
    <location>
        <begin position="124"/>
        <end position="154"/>
    </location>
</feature>
<feature type="transmembrane region" description="Helical" evidence="7">
    <location>
        <begin position="175"/>
        <end position="194"/>
    </location>
</feature>
<feature type="domain" description="G-protein coupled receptors family 1 profile" evidence="8">
    <location>
        <begin position="28"/>
        <end position="329"/>
    </location>
</feature>
<accession>B3S7T0</accession>
<dbReference type="InParanoid" id="B3S7T0"/>
<evidence type="ECO:0000256" key="3">
    <source>
        <dbReference type="ARBA" id="ARBA00022692"/>
    </source>
</evidence>
<dbReference type="Pfam" id="PF00001">
    <property type="entry name" value="7tm_1"/>
    <property type="match status" value="1"/>
</dbReference>
<proteinExistence type="predicted"/>
<dbReference type="SUPFAM" id="SSF81321">
    <property type="entry name" value="Family A G protein-coupled receptor-like"/>
    <property type="match status" value="1"/>
</dbReference>
<feature type="transmembrane region" description="Helical" evidence="7">
    <location>
        <begin position="228"/>
        <end position="254"/>
    </location>
</feature>
<keyword evidence="2" id="KW-0433">Leucine-rich repeat</keyword>
<feature type="transmembrane region" description="Helical" evidence="7">
    <location>
        <begin position="16"/>
        <end position="34"/>
    </location>
</feature>
<keyword evidence="6 7" id="KW-0472">Membrane</keyword>
<dbReference type="GO" id="GO:0009755">
    <property type="term" value="P:hormone-mediated signaling pathway"/>
    <property type="evidence" value="ECO:0000318"/>
    <property type="project" value="GO_Central"/>
</dbReference>
<dbReference type="eggNOG" id="KOG3656">
    <property type="taxonomic scope" value="Eukaryota"/>
</dbReference>
<evidence type="ECO:0000256" key="4">
    <source>
        <dbReference type="ARBA" id="ARBA00022737"/>
    </source>
</evidence>
<gene>
    <name evidence="9" type="ORF">TRIADDRAFT_60281</name>
</gene>
<dbReference type="Gene3D" id="1.20.1070.10">
    <property type="entry name" value="Rhodopsin 7-helix transmembrane proteins"/>
    <property type="match status" value="1"/>
</dbReference>
<dbReference type="FunFam" id="1.20.1070.10:FF:001067">
    <property type="entry name" value="G-protein coupled receptor GRL101-like protein"/>
    <property type="match status" value="1"/>
</dbReference>
<dbReference type="GO" id="GO:0008528">
    <property type="term" value="F:G protein-coupled peptide receptor activity"/>
    <property type="evidence" value="ECO:0000318"/>
    <property type="project" value="GO_Central"/>
</dbReference>
<name>B3S7T0_TRIAD</name>
<evidence type="ECO:0000256" key="7">
    <source>
        <dbReference type="SAM" id="Phobius"/>
    </source>
</evidence>
<dbReference type="PROSITE" id="PS50262">
    <property type="entry name" value="G_PROTEIN_RECEP_F1_2"/>
    <property type="match status" value="1"/>
</dbReference>
<dbReference type="PhylomeDB" id="B3S7T0"/>
<evidence type="ECO:0000313" key="10">
    <source>
        <dbReference type="Proteomes" id="UP000009022"/>
    </source>
</evidence>
<dbReference type="FunCoup" id="B3S7T0">
    <property type="interactions" value="136"/>
</dbReference>
<dbReference type="RefSeq" id="XP_002116311.1">
    <property type="nucleotide sequence ID" value="XM_002116275.1"/>
</dbReference>
<feature type="transmembrane region" description="Helical" evidence="7">
    <location>
        <begin position="310"/>
        <end position="332"/>
    </location>
</feature>
<dbReference type="Proteomes" id="UP000009022">
    <property type="component" value="Unassembled WGS sequence"/>
</dbReference>
<dbReference type="KEGG" id="tad:TRIADDRAFT_60281"/>
<keyword evidence="4" id="KW-0677">Repeat</keyword>
<dbReference type="CTD" id="6757431"/>
<sequence length="369" mass="41662">MVETYSLLEDNITAKSVAWCLSCIGILSNLYVILQRAKLRKISVRVGPYTTQAPASNTHQPRTVKKTTIKLNRVSIFLIKNLAVADLCGSLYLLLVVASDAYYATNKPKLYSMGNNRMPNRTNLWLISPACSVARMLLAVSITMSHIITLFIAIDRYITFVFINSRYKIDLNRSKIIVVLCWLIGISISLIITIRSRFFIDYDGSDSYNIFVNLCYVGSFHDILLKSMVFITIAIMCLSYLIMIALYLAIAHHIRKTRMAVRPVESGSSGEKRILLLVVLITMTSFIAFLPFTVIVILIQDSNMRIHHGIIPICFFLVFANAAFNPIIYSLLSSRLFRRFYRKLGCCHSKGLSHSETTTISKSQNSIIA</sequence>
<evidence type="ECO:0000256" key="2">
    <source>
        <dbReference type="ARBA" id="ARBA00022614"/>
    </source>
</evidence>
<keyword evidence="10" id="KW-1185">Reference proteome</keyword>
<evidence type="ECO:0000313" key="9">
    <source>
        <dbReference type="EMBL" id="EDV21344.1"/>
    </source>
</evidence>